<reference evidence="6 7" key="1">
    <citation type="submission" date="2020-03" db="EMBL/GenBank/DDBJ databases">
        <title>Bacterial samples isolated from urine from healthy bovine heifers (Gyr breed).</title>
        <authorList>
            <person name="Giannattasio-Ferraz S."/>
            <person name="Maskeri L."/>
            <person name="Penido A."/>
            <person name="Barbosa-Stancioli E.F."/>
            <person name="Putonti C."/>
        </authorList>
    </citation>
    <scope>NUCLEOTIDE SEQUENCE [LARGE SCALE GENOMIC DNA]</scope>
    <source>
        <strain evidence="6 7">UFMG-H7</strain>
    </source>
</reference>
<keyword evidence="4" id="KW-0560">Oxidoreductase</keyword>
<evidence type="ECO:0000256" key="2">
    <source>
        <dbReference type="ARBA" id="ARBA00009410"/>
    </source>
</evidence>
<dbReference type="InterPro" id="IPR006076">
    <property type="entry name" value="FAD-dep_OxRdtase"/>
</dbReference>
<evidence type="ECO:0000256" key="1">
    <source>
        <dbReference type="ARBA" id="ARBA00001974"/>
    </source>
</evidence>
<evidence type="ECO:0000313" key="6">
    <source>
        <dbReference type="EMBL" id="NKC68798.1"/>
    </source>
</evidence>
<dbReference type="SUPFAM" id="SSF51905">
    <property type="entry name" value="FAD/NAD(P)-binding domain"/>
    <property type="match status" value="1"/>
</dbReference>
<dbReference type="PANTHER" id="PTHR13847:SF286">
    <property type="entry name" value="D-AMINO ACID DEHYDROGENASE"/>
    <property type="match status" value="1"/>
</dbReference>
<evidence type="ECO:0000256" key="3">
    <source>
        <dbReference type="ARBA" id="ARBA00022630"/>
    </source>
</evidence>
<name>A0A7X6I3N6_9ENTE</name>
<sequence length="372" mass="41098">MTKRIGIIGAGIVGSTTAYYLAKEGQEITVFDEGVGQATSAAAGIISPWLSQRRNKEWYFLAKEGAKFYHTLIKDLSETTDTTPIYQQTGTLLYKKNQKLLEKLEKLATERKIDAPEIGEIATLTPTEIKTYIPNISIEDNALYISGGAKIDGAALVSALTHEVESLGNTIISDKVTIINYIDNQWQVTSNNNIYTFDQLVLASGAWIGELLRPLNFYVDVRPQKGQLIELDTNLDTTNWPVIMPVGETDIIPFDQGKILIGATHQNEAGFNLEKEPDVLNTLKEQGTNIMKDLANFDIKHTRIGTRAYTSDFSPFFGEISTLPNLLVASGLGSSGLTTGPIIGKTLADWCLEKTTDFENYRSKPNSYIYPN</sequence>
<gene>
    <name evidence="6" type="ORF">HED35_11930</name>
</gene>
<dbReference type="Pfam" id="PF01266">
    <property type="entry name" value="DAO"/>
    <property type="match status" value="1"/>
</dbReference>
<keyword evidence="3" id="KW-0285">Flavoprotein</keyword>
<dbReference type="Gene3D" id="3.30.9.10">
    <property type="entry name" value="D-Amino Acid Oxidase, subunit A, domain 2"/>
    <property type="match status" value="1"/>
</dbReference>
<accession>A0A7X6I3N6</accession>
<dbReference type="EMBL" id="JAAVMB010000015">
    <property type="protein sequence ID" value="NKC68798.1"/>
    <property type="molecule type" value="Genomic_DNA"/>
</dbReference>
<evidence type="ECO:0000313" key="7">
    <source>
        <dbReference type="Proteomes" id="UP000521358"/>
    </source>
</evidence>
<dbReference type="SUPFAM" id="SSF54373">
    <property type="entry name" value="FAD-linked reductases, C-terminal domain"/>
    <property type="match status" value="1"/>
</dbReference>
<dbReference type="InterPro" id="IPR036188">
    <property type="entry name" value="FAD/NAD-bd_sf"/>
</dbReference>
<dbReference type="GO" id="GO:0005737">
    <property type="term" value="C:cytoplasm"/>
    <property type="evidence" value="ECO:0007669"/>
    <property type="project" value="TreeGrafter"/>
</dbReference>
<comment type="caution">
    <text evidence="6">The sequence shown here is derived from an EMBL/GenBank/DDBJ whole genome shotgun (WGS) entry which is preliminary data.</text>
</comment>
<organism evidence="6 7">
    <name type="scientific">Vagococcus fluvialis</name>
    <dbReference type="NCBI Taxonomy" id="2738"/>
    <lineage>
        <taxon>Bacteria</taxon>
        <taxon>Bacillati</taxon>
        <taxon>Bacillota</taxon>
        <taxon>Bacilli</taxon>
        <taxon>Lactobacillales</taxon>
        <taxon>Enterococcaceae</taxon>
        <taxon>Vagococcus</taxon>
    </lineage>
</organism>
<evidence type="ECO:0000256" key="4">
    <source>
        <dbReference type="ARBA" id="ARBA00023002"/>
    </source>
</evidence>
<dbReference type="RefSeq" id="WP_167807909.1">
    <property type="nucleotide sequence ID" value="NZ_JAAVMB010000015.1"/>
</dbReference>
<comment type="cofactor">
    <cofactor evidence="1">
        <name>FAD</name>
        <dbReference type="ChEBI" id="CHEBI:57692"/>
    </cofactor>
</comment>
<dbReference type="AlphaFoldDB" id="A0A7X6I3N6"/>
<evidence type="ECO:0000259" key="5">
    <source>
        <dbReference type="Pfam" id="PF01266"/>
    </source>
</evidence>
<proteinExistence type="inferred from homology"/>
<dbReference type="Gene3D" id="3.50.50.60">
    <property type="entry name" value="FAD/NAD(P)-binding domain"/>
    <property type="match status" value="1"/>
</dbReference>
<feature type="domain" description="FAD dependent oxidoreductase" evidence="5">
    <location>
        <begin position="5"/>
        <end position="350"/>
    </location>
</feature>
<dbReference type="PANTHER" id="PTHR13847">
    <property type="entry name" value="SARCOSINE DEHYDROGENASE-RELATED"/>
    <property type="match status" value="1"/>
</dbReference>
<protein>
    <submittedName>
        <fullName evidence="6">FAD-binding oxidoreductase</fullName>
    </submittedName>
</protein>
<dbReference type="Proteomes" id="UP000521358">
    <property type="component" value="Unassembled WGS sequence"/>
</dbReference>
<dbReference type="GO" id="GO:0016491">
    <property type="term" value="F:oxidoreductase activity"/>
    <property type="evidence" value="ECO:0007669"/>
    <property type="project" value="UniProtKB-KW"/>
</dbReference>
<comment type="similarity">
    <text evidence="2">Belongs to the DadA oxidoreductase family.</text>
</comment>